<dbReference type="Proteomes" id="UP000192980">
    <property type="component" value="Unassembled WGS sequence"/>
</dbReference>
<keyword evidence="1" id="KW-0732">Signal</keyword>
<dbReference type="EMBL" id="FXAU01000004">
    <property type="protein sequence ID" value="SMG35298.1"/>
    <property type="molecule type" value="Genomic_DNA"/>
</dbReference>
<protein>
    <recommendedName>
        <fullName evidence="4">DUF4369 domain-containing protein</fullName>
    </recommendedName>
</protein>
<dbReference type="AlphaFoldDB" id="A0A1X7K502"/>
<proteinExistence type="predicted"/>
<feature type="chain" id="PRO_5012055736" description="DUF4369 domain-containing protein" evidence="1">
    <location>
        <begin position="21"/>
        <end position="234"/>
    </location>
</feature>
<reference evidence="2 3" key="1">
    <citation type="submission" date="2017-04" db="EMBL/GenBank/DDBJ databases">
        <authorList>
            <person name="Afonso C.L."/>
            <person name="Miller P.J."/>
            <person name="Scott M.A."/>
            <person name="Spackman E."/>
            <person name="Goraichik I."/>
            <person name="Dimitrov K.M."/>
            <person name="Suarez D.L."/>
            <person name="Swayne D.E."/>
        </authorList>
    </citation>
    <scope>NUCLEOTIDE SEQUENCE [LARGE SCALE GENOMIC DNA]</scope>
    <source>
        <strain evidence="2 3">DSM 22418</strain>
    </source>
</reference>
<evidence type="ECO:0000313" key="3">
    <source>
        <dbReference type="Proteomes" id="UP000192980"/>
    </source>
</evidence>
<sequence>MKKINLLVVFFILFFSRAFTQTDVSYIITPKSDTIYGEFVSSNARVVKFKVDGKKKSFGVREVFRAFDAKSQTLFAPTHVLDGKVKIPGSEPKKYRIYDRARSEGILSFLEVCADGDIIVYGEGGTTTPGRASVVPGGAPIGGVTSPPQYYIFKKSQNEVLVLKSQGGFLMGGMSKDRIIASLKDFMPDAPELLMQLENEKKLTSTVFINYVKMYNDIKKQDNDNASEYGTQLF</sequence>
<evidence type="ECO:0008006" key="4">
    <source>
        <dbReference type="Google" id="ProtNLM"/>
    </source>
</evidence>
<gene>
    <name evidence="2" type="ORF">SAMN05660862_2506</name>
</gene>
<evidence type="ECO:0000313" key="2">
    <source>
        <dbReference type="EMBL" id="SMG35298.1"/>
    </source>
</evidence>
<name>A0A1X7K502_9SPHI</name>
<accession>A0A1X7K502</accession>
<feature type="signal peptide" evidence="1">
    <location>
        <begin position="1"/>
        <end position="20"/>
    </location>
</feature>
<organism evidence="2 3">
    <name type="scientific">Sphingobacterium psychroaquaticum</name>
    <dbReference type="NCBI Taxonomy" id="561061"/>
    <lineage>
        <taxon>Bacteria</taxon>
        <taxon>Pseudomonadati</taxon>
        <taxon>Bacteroidota</taxon>
        <taxon>Sphingobacteriia</taxon>
        <taxon>Sphingobacteriales</taxon>
        <taxon>Sphingobacteriaceae</taxon>
        <taxon>Sphingobacterium</taxon>
    </lineage>
</organism>
<dbReference type="RefSeq" id="WP_085473238.1">
    <property type="nucleotide sequence ID" value="NZ_FXAU01000004.1"/>
</dbReference>
<dbReference type="STRING" id="561061.SAMN05660862_2506"/>
<keyword evidence="3" id="KW-1185">Reference proteome</keyword>
<evidence type="ECO:0000256" key="1">
    <source>
        <dbReference type="SAM" id="SignalP"/>
    </source>
</evidence>